<dbReference type="PANTHER" id="PTHR43037:SF1">
    <property type="entry name" value="BLL1128 PROTEIN"/>
    <property type="match status" value="1"/>
</dbReference>
<feature type="domain" description="Dienelactone hydrolase" evidence="3">
    <location>
        <begin position="100"/>
        <end position="209"/>
    </location>
</feature>
<dbReference type="Gene3D" id="3.40.50.1820">
    <property type="entry name" value="alpha/beta hydrolase"/>
    <property type="match status" value="1"/>
</dbReference>
<dbReference type="Proteomes" id="UP001325680">
    <property type="component" value="Chromosome"/>
</dbReference>
<evidence type="ECO:0000256" key="2">
    <source>
        <dbReference type="SAM" id="SignalP"/>
    </source>
</evidence>
<accession>A0ABZ0W6T7</accession>
<gene>
    <name evidence="4" type="ORF">U0035_18855</name>
</gene>
<organism evidence="4 5">
    <name type="scientific">Niabella yanshanensis</name>
    <dbReference type="NCBI Taxonomy" id="577386"/>
    <lineage>
        <taxon>Bacteria</taxon>
        <taxon>Pseudomonadati</taxon>
        <taxon>Bacteroidota</taxon>
        <taxon>Chitinophagia</taxon>
        <taxon>Chitinophagales</taxon>
        <taxon>Chitinophagaceae</taxon>
        <taxon>Niabella</taxon>
    </lineage>
</organism>
<dbReference type="PANTHER" id="PTHR43037">
    <property type="entry name" value="UNNAMED PRODUCT-RELATED"/>
    <property type="match status" value="1"/>
</dbReference>
<sequence>MLNKLKFMLLAGLLPLQLWAQQTAEKLVQETQYLLYLPENYKNDTARKWPLVIFLHGSGESGDDLNKVKYHGPPKLVEAGRKFPFILVSPQAPPRMGWQVDVLKALLNDLKKKYKVDEDRVYMTGLSMGGFGTWNYAEKYPSDLAAIAPVCGGGDTEKAWTLRYMPIWCFHGAKDDVVLPAASISMIDAVRKYNKKAEVKFTLYPDANHNSWDGTYNNDSLYQWLLSKKRFRFSPVTVPDATLKSYVGKYTDAKKDTVSVIMEEGRLLVKDVNNKILLKGSSLTNFYWQDDAVDEIEFTKGSDGAVRGFSLLMGERKFFRRIEK</sequence>
<evidence type="ECO:0000256" key="1">
    <source>
        <dbReference type="ARBA" id="ARBA00022729"/>
    </source>
</evidence>
<evidence type="ECO:0000313" key="5">
    <source>
        <dbReference type="Proteomes" id="UP001325680"/>
    </source>
</evidence>
<dbReference type="SUPFAM" id="SSF53474">
    <property type="entry name" value="alpha/beta-Hydrolases"/>
    <property type="match status" value="1"/>
</dbReference>
<proteinExistence type="predicted"/>
<dbReference type="InterPro" id="IPR050955">
    <property type="entry name" value="Plant_Biomass_Hydrol_Est"/>
</dbReference>
<dbReference type="InterPro" id="IPR029058">
    <property type="entry name" value="AB_hydrolase_fold"/>
</dbReference>
<dbReference type="InterPro" id="IPR002925">
    <property type="entry name" value="Dienelactn_hydro"/>
</dbReference>
<feature type="chain" id="PRO_5046802487" evidence="2">
    <location>
        <begin position="21"/>
        <end position="324"/>
    </location>
</feature>
<name>A0ABZ0W6T7_9BACT</name>
<keyword evidence="5" id="KW-1185">Reference proteome</keyword>
<dbReference type="Pfam" id="PF01738">
    <property type="entry name" value="DLH"/>
    <property type="match status" value="1"/>
</dbReference>
<evidence type="ECO:0000313" key="4">
    <source>
        <dbReference type="EMBL" id="WQD37735.1"/>
    </source>
</evidence>
<protein>
    <submittedName>
        <fullName evidence="4">Prolyl oligopeptidase family serine peptidase</fullName>
    </submittedName>
</protein>
<evidence type="ECO:0000259" key="3">
    <source>
        <dbReference type="Pfam" id="PF01738"/>
    </source>
</evidence>
<reference evidence="4 5" key="1">
    <citation type="submission" date="2023-12" db="EMBL/GenBank/DDBJ databases">
        <title>Genome sequencing and assembly of bacterial species from a model synthetic community.</title>
        <authorList>
            <person name="Hogle S.L."/>
        </authorList>
    </citation>
    <scope>NUCLEOTIDE SEQUENCE [LARGE SCALE GENOMIC DNA]</scope>
    <source>
        <strain evidence="4 5">HAMBI_3031</strain>
    </source>
</reference>
<dbReference type="EMBL" id="CP139960">
    <property type="protein sequence ID" value="WQD37735.1"/>
    <property type="molecule type" value="Genomic_DNA"/>
</dbReference>
<keyword evidence="1 2" id="KW-0732">Signal</keyword>
<dbReference type="RefSeq" id="WP_211316462.1">
    <property type="nucleotide sequence ID" value="NZ_CP139960.1"/>
</dbReference>
<feature type="signal peptide" evidence="2">
    <location>
        <begin position="1"/>
        <end position="20"/>
    </location>
</feature>